<dbReference type="KEGG" id="lamb:KBB96_05995"/>
<feature type="chain" id="PRO_5037018294" evidence="1">
    <location>
        <begin position="24"/>
        <end position="166"/>
    </location>
</feature>
<keyword evidence="3" id="KW-1185">Reference proteome</keyword>
<organism evidence="2 3">
    <name type="scientific">Luteolibacter ambystomatis</name>
    <dbReference type="NCBI Taxonomy" id="2824561"/>
    <lineage>
        <taxon>Bacteria</taxon>
        <taxon>Pseudomonadati</taxon>
        <taxon>Verrucomicrobiota</taxon>
        <taxon>Verrucomicrobiia</taxon>
        <taxon>Verrucomicrobiales</taxon>
        <taxon>Verrucomicrobiaceae</taxon>
        <taxon>Luteolibacter</taxon>
    </lineage>
</organism>
<dbReference type="Gene3D" id="3.30.1360.200">
    <property type="match status" value="1"/>
</dbReference>
<gene>
    <name evidence="2" type="ORF">KBB96_05995</name>
</gene>
<sequence>MNRRLFALTLSATFGFLCVPALAGGKKEDKVTVTFHIEADNNDNPKMIFQAPVGGRQRIFRRLSDFTVRDIQDFAAFQANDGSYGLLITLKGNAATRLAAITATNPDRYLLAMINGRPVDAALIDKQITDGKLVIWKGTNALEIQELDKLVPRSGKGKDKDKDKKQ</sequence>
<keyword evidence="1" id="KW-0732">Signal</keyword>
<feature type="signal peptide" evidence="1">
    <location>
        <begin position="1"/>
        <end position="23"/>
    </location>
</feature>
<dbReference type="Proteomes" id="UP000676169">
    <property type="component" value="Chromosome"/>
</dbReference>
<dbReference type="EMBL" id="CP073100">
    <property type="protein sequence ID" value="QUE52441.1"/>
    <property type="molecule type" value="Genomic_DNA"/>
</dbReference>
<reference evidence="2" key="1">
    <citation type="submission" date="2021-04" db="EMBL/GenBank/DDBJ databases">
        <title>Luteolibacter sp. 32A isolated from the skin of an Anderson's salamander (Ambystoma andersonii).</title>
        <authorList>
            <person name="Spergser J."/>
            <person name="Busse H.-J."/>
        </authorList>
    </citation>
    <scope>NUCLEOTIDE SEQUENCE</scope>
    <source>
        <strain evidence="2">32A</strain>
    </source>
</reference>
<accession>A0A975J1R8</accession>
<protein>
    <submittedName>
        <fullName evidence="2">Uncharacterized protein</fullName>
    </submittedName>
</protein>
<evidence type="ECO:0000313" key="3">
    <source>
        <dbReference type="Proteomes" id="UP000676169"/>
    </source>
</evidence>
<proteinExistence type="predicted"/>
<name>A0A975J1R8_9BACT</name>
<evidence type="ECO:0000256" key="1">
    <source>
        <dbReference type="SAM" id="SignalP"/>
    </source>
</evidence>
<dbReference type="RefSeq" id="WP_211633472.1">
    <property type="nucleotide sequence ID" value="NZ_CP073100.1"/>
</dbReference>
<dbReference type="AlphaFoldDB" id="A0A975J1R8"/>
<evidence type="ECO:0000313" key="2">
    <source>
        <dbReference type="EMBL" id="QUE52441.1"/>
    </source>
</evidence>